<accession>M2MTW2</accession>
<reference evidence="3 4" key="1">
    <citation type="journal article" date="2012" name="PLoS Pathog.">
        <title>Diverse lifestyles and strategies of plant pathogenesis encoded in the genomes of eighteen Dothideomycetes fungi.</title>
        <authorList>
            <person name="Ohm R.A."/>
            <person name="Feau N."/>
            <person name="Henrissat B."/>
            <person name="Schoch C.L."/>
            <person name="Horwitz B.A."/>
            <person name="Barry K.W."/>
            <person name="Condon B.J."/>
            <person name="Copeland A.C."/>
            <person name="Dhillon B."/>
            <person name="Glaser F."/>
            <person name="Hesse C.N."/>
            <person name="Kosti I."/>
            <person name="LaButti K."/>
            <person name="Lindquist E.A."/>
            <person name="Lucas S."/>
            <person name="Salamov A.A."/>
            <person name="Bradshaw R.E."/>
            <person name="Ciuffetti L."/>
            <person name="Hamelin R.C."/>
            <person name="Kema G.H.J."/>
            <person name="Lawrence C."/>
            <person name="Scott J.A."/>
            <person name="Spatafora J.W."/>
            <person name="Turgeon B.G."/>
            <person name="de Wit P.J.G.M."/>
            <person name="Zhong S."/>
            <person name="Goodwin S.B."/>
            <person name="Grigoriev I.V."/>
        </authorList>
    </citation>
    <scope>NUCLEOTIDE SEQUENCE [LARGE SCALE GENOMIC DNA]</scope>
    <source>
        <strain evidence="3 4">UAMH 10762</strain>
    </source>
</reference>
<feature type="transmembrane region" description="Helical" evidence="2">
    <location>
        <begin position="885"/>
        <end position="911"/>
    </location>
</feature>
<dbReference type="InterPro" id="IPR021840">
    <property type="entry name" value="DUF3433"/>
</dbReference>
<name>M2MTW2_BAUPA</name>
<feature type="transmembrane region" description="Helical" evidence="2">
    <location>
        <begin position="932"/>
        <end position="956"/>
    </location>
</feature>
<feature type="transmembrane region" description="Helical" evidence="2">
    <location>
        <begin position="666"/>
        <end position="685"/>
    </location>
</feature>
<dbReference type="GeneID" id="19108921"/>
<feature type="transmembrane region" description="Helical" evidence="2">
    <location>
        <begin position="844"/>
        <end position="865"/>
    </location>
</feature>
<gene>
    <name evidence="3" type="ORF">BAUCODRAFT_149017</name>
</gene>
<dbReference type="Pfam" id="PF11915">
    <property type="entry name" value="DUF3433"/>
    <property type="match status" value="2"/>
</dbReference>
<feature type="transmembrane region" description="Helical" evidence="2">
    <location>
        <begin position="720"/>
        <end position="741"/>
    </location>
</feature>
<organism evidence="3 4">
    <name type="scientific">Baudoinia panamericana (strain UAMH 10762)</name>
    <name type="common">Angels' share fungus</name>
    <name type="synonym">Baudoinia compniacensis (strain UAMH 10762)</name>
    <dbReference type="NCBI Taxonomy" id="717646"/>
    <lineage>
        <taxon>Eukaryota</taxon>
        <taxon>Fungi</taxon>
        <taxon>Dikarya</taxon>
        <taxon>Ascomycota</taxon>
        <taxon>Pezizomycotina</taxon>
        <taxon>Dothideomycetes</taxon>
        <taxon>Dothideomycetidae</taxon>
        <taxon>Mycosphaerellales</taxon>
        <taxon>Teratosphaeriaceae</taxon>
        <taxon>Baudoinia</taxon>
    </lineage>
</organism>
<keyword evidence="4" id="KW-1185">Reference proteome</keyword>
<feature type="transmembrane region" description="Helical" evidence="2">
    <location>
        <begin position="598"/>
        <end position="623"/>
    </location>
</feature>
<proteinExistence type="predicted"/>
<dbReference type="PANTHER" id="PTHR37544:SF3">
    <property type="entry name" value="SPRAY"/>
    <property type="match status" value="1"/>
</dbReference>
<dbReference type="PANTHER" id="PTHR37544">
    <property type="entry name" value="SPRAY-RELATED"/>
    <property type="match status" value="1"/>
</dbReference>
<sequence length="1077" mass="113979">MTSHQPYQRLSIFHEATMRTNTFYEPAMNKKSPNKSHEATFNYKPNILRTLSLLSMLILTLALIGLLEYAVIELPHGVSGAEALPTTSASLSPSQSIARRQLHPIYVRNATAAAAVGNNDEATTSVSTSGPGSSSATQSFAAISANALAAVPSDYVSTVVTQTVALTMANNNYVSMDATQTISLTSSAQQEQSQSAVSQLVEQSNYVSTDATQTIALTSSRPRGNVQSVSPTSTIEESNYVSTAATQTVSLTSYTSPDAHVNTATTQTNAAMQTTGYVDTDTTQTYTLSSQPTAVATMVGQISGYVNTDTTQTVTPSSKPTSTPTQPSPQVTTISSASVIDVPVSSTVLVTSSTILVLQTTTSNGQTMVASETSVIPISQTTVQYSQSTSDIRILSTFSATSDKQDAPSIITTVTGGSTLVLTSSGSVVTSVEGGSTMTSTASDSVITSVSGGSSTTFTASDSVITSVSGGSTAIFTSSGTVITSVSGGSTTISTSSGSVITSVSGGWTFVSTSSGSVITSVSGGSTVVSTSNGSVITSVSGGSTVTSTVQVSTASMIALTTPPPTSTALPTTDDSSLSDNDYGRYATIIHHFTSAQVFLYTYMALLVAVVYRMIWTVIYNNLNLIEPFRMLSEANGAPAERAFFSFYQSQSNLLGSLSALAKGRLLLALTALTYLIACFLPALASEAIFVDTNWGCPHPMDGRNPCTPRMTANVLILRLLQGLLGFAALVLLVLLSTLLLTKTGLPANPSSMATIGSLMRHPGLLEDLSDAPTDAYVSEMKEALRGKRYRLGYYKTASGEPGYGIHATEAGLVDNKAAGHRYEPVAGSHSIRQTHHSAHRMRFMDFILALVVIGTFGVVLAYYLDSSNDGFNRYFSSNTFGPRFILTGAGTIIASLFKSVEQSAVIMAPYKRLAKRACPPRSTILFTPHNTPFVSTFTTLWHGYVFSSLVTAVTLTAEALNIVISGVPYATGETWMQFLISAYMSLVILGIMIVVVVMVIASRLQEPAMPRKPDTLGSVMSYLCGSKCLDDFEGAEWHDERTRDWRIRLLGKSYAFRETTRPRDGKLAWTVDNVQD</sequence>
<feature type="compositionally biased region" description="Low complexity" evidence="1">
    <location>
        <begin position="310"/>
        <end position="330"/>
    </location>
</feature>
<dbReference type="EMBL" id="KB445557">
    <property type="protein sequence ID" value="EMC94978.1"/>
    <property type="molecule type" value="Genomic_DNA"/>
</dbReference>
<dbReference type="Proteomes" id="UP000011761">
    <property type="component" value="Unassembled WGS sequence"/>
</dbReference>
<evidence type="ECO:0000256" key="2">
    <source>
        <dbReference type="SAM" id="Phobius"/>
    </source>
</evidence>
<feature type="transmembrane region" description="Helical" evidence="2">
    <location>
        <begin position="51"/>
        <end position="72"/>
    </location>
</feature>
<keyword evidence="2" id="KW-0812">Transmembrane</keyword>
<evidence type="ECO:0000313" key="3">
    <source>
        <dbReference type="EMBL" id="EMC94978.1"/>
    </source>
</evidence>
<dbReference type="OMA" id="TPYRRMA"/>
<keyword evidence="2" id="KW-0472">Membrane</keyword>
<dbReference type="AlphaFoldDB" id="M2MTW2"/>
<feature type="region of interest" description="Disordered" evidence="1">
    <location>
        <begin position="309"/>
        <end position="330"/>
    </location>
</feature>
<evidence type="ECO:0000256" key="1">
    <source>
        <dbReference type="SAM" id="MobiDB-lite"/>
    </source>
</evidence>
<dbReference type="KEGG" id="bcom:BAUCODRAFT_149017"/>
<keyword evidence="2" id="KW-1133">Transmembrane helix</keyword>
<dbReference type="HOGENOM" id="CLU_286660_0_0_1"/>
<protein>
    <submittedName>
        <fullName evidence="3">Uncharacterized protein</fullName>
    </submittedName>
</protein>
<feature type="transmembrane region" description="Helical" evidence="2">
    <location>
        <begin position="976"/>
        <end position="1002"/>
    </location>
</feature>
<dbReference type="RefSeq" id="XP_007677666.1">
    <property type="nucleotide sequence ID" value="XM_007679476.1"/>
</dbReference>
<dbReference type="OrthoDB" id="5428901at2759"/>
<dbReference type="eggNOG" id="KOG4297">
    <property type="taxonomic scope" value="Eukaryota"/>
</dbReference>
<evidence type="ECO:0000313" key="4">
    <source>
        <dbReference type="Proteomes" id="UP000011761"/>
    </source>
</evidence>